<dbReference type="Proteomes" id="UP000800092">
    <property type="component" value="Unassembled WGS sequence"/>
</dbReference>
<evidence type="ECO:0000256" key="1">
    <source>
        <dbReference type="SAM" id="Coils"/>
    </source>
</evidence>
<accession>A0A6A6GZF9</accession>
<sequence length="191" mass="21665">MTPAPLTPQEDHNDAHKGELRYDESFERDLARVVGSPLPADGIHVVYGEEKPGDNEVHIIHVRPQDLPDVQHEELPLSLNDPRRKFRSPIPGVKLTHPGGLLEGGPGSDHDAEDAQKFIDHFQIRSSEELRQRISEQTDIAIEELKSRVNARQTAIENNEKVDKELAQKEMEVRILQRMKDEAKERKKGVA</sequence>
<evidence type="ECO:0000313" key="4">
    <source>
        <dbReference type="Proteomes" id="UP000800092"/>
    </source>
</evidence>
<dbReference type="OrthoDB" id="3926908at2759"/>
<keyword evidence="1" id="KW-0175">Coiled coil</keyword>
<feature type="region of interest" description="Disordered" evidence="2">
    <location>
        <begin position="1"/>
        <end position="21"/>
    </location>
</feature>
<feature type="coiled-coil region" evidence="1">
    <location>
        <begin position="152"/>
        <end position="186"/>
    </location>
</feature>
<dbReference type="EMBL" id="ML991833">
    <property type="protein sequence ID" value="KAF2230948.1"/>
    <property type="molecule type" value="Genomic_DNA"/>
</dbReference>
<gene>
    <name evidence="3" type="ORF">EV356DRAFT_535903</name>
</gene>
<keyword evidence="4" id="KW-1185">Reference proteome</keyword>
<name>A0A6A6GZF9_VIRVR</name>
<reference evidence="3" key="1">
    <citation type="journal article" date="2020" name="Stud. Mycol.">
        <title>101 Dothideomycetes genomes: a test case for predicting lifestyles and emergence of pathogens.</title>
        <authorList>
            <person name="Haridas S."/>
            <person name="Albert R."/>
            <person name="Binder M."/>
            <person name="Bloem J."/>
            <person name="Labutti K."/>
            <person name="Salamov A."/>
            <person name="Andreopoulos B."/>
            <person name="Baker S."/>
            <person name="Barry K."/>
            <person name="Bills G."/>
            <person name="Bluhm B."/>
            <person name="Cannon C."/>
            <person name="Castanera R."/>
            <person name="Culley D."/>
            <person name="Daum C."/>
            <person name="Ezra D."/>
            <person name="Gonzalez J."/>
            <person name="Henrissat B."/>
            <person name="Kuo A."/>
            <person name="Liang C."/>
            <person name="Lipzen A."/>
            <person name="Lutzoni F."/>
            <person name="Magnuson J."/>
            <person name="Mondo S."/>
            <person name="Nolan M."/>
            <person name="Ohm R."/>
            <person name="Pangilinan J."/>
            <person name="Park H.-J."/>
            <person name="Ramirez L."/>
            <person name="Alfaro M."/>
            <person name="Sun H."/>
            <person name="Tritt A."/>
            <person name="Yoshinaga Y."/>
            <person name="Zwiers L.-H."/>
            <person name="Turgeon B."/>
            <person name="Goodwin S."/>
            <person name="Spatafora J."/>
            <person name="Crous P."/>
            <person name="Grigoriev I."/>
        </authorList>
    </citation>
    <scope>NUCLEOTIDE SEQUENCE</scope>
    <source>
        <strain evidence="3">Tuck. ex Michener</strain>
    </source>
</reference>
<evidence type="ECO:0000256" key="2">
    <source>
        <dbReference type="SAM" id="MobiDB-lite"/>
    </source>
</evidence>
<organism evidence="3 4">
    <name type="scientific">Viridothelium virens</name>
    <name type="common">Speckled blister lichen</name>
    <name type="synonym">Trypethelium virens</name>
    <dbReference type="NCBI Taxonomy" id="1048519"/>
    <lineage>
        <taxon>Eukaryota</taxon>
        <taxon>Fungi</taxon>
        <taxon>Dikarya</taxon>
        <taxon>Ascomycota</taxon>
        <taxon>Pezizomycotina</taxon>
        <taxon>Dothideomycetes</taxon>
        <taxon>Dothideomycetes incertae sedis</taxon>
        <taxon>Trypetheliales</taxon>
        <taxon>Trypetheliaceae</taxon>
        <taxon>Viridothelium</taxon>
    </lineage>
</organism>
<proteinExistence type="predicted"/>
<feature type="compositionally biased region" description="Basic and acidic residues" evidence="2">
    <location>
        <begin position="9"/>
        <end position="21"/>
    </location>
</feature>
<evidence type="ECO:0000313" key="3">
    <source>
        <dbReference type="EMBL" id="KAF2230948.1"/>
    </source>
</evidence>
<dbReference type="AlphaFoldDB" id="A0A6A6GZF9"/>
<protein>
    <submittedName>
        <fullName evidence="3">Uncharacterized protein</fullName>
    </submittedName>
</protein>